<proteinExistence type="predicted"/>
<keyword evidence="5 6" id="KW-0472">Membrane</keyword>
<sequence length="335" mass="35493">MDAQVLLGGACLAAGIACGIVAARTFAWGSGVLVRARAQADSFRGEDRSGVGDTGRALRIVGYVTRNGVPAFSWARRAVLSFPRARRRFEGVADIVSRSCGGASVEGVCEAFLLLLCMLGTVSLIAARSVIFTACLCALAVACTFAAASRRRDAELQRMRELVPDALRCMEACFHAGLTVPQAFAEVARETKPPLRDAFSMVSHDMELGRSVDEALERFRRASSLPELSFVAMALDVQHACGGDASRIVQSAQESVERGIELRRSLRVQTAQAKLSAQVVSIMPIALLVVLSGIDPGFMDPFFESGAGIALLVCAAAMEIAGIAIVSRVLDVDIG</sequence>
<dbReference type="PANTHER" id="PTHR35007">
    <property type="entry name" value="INTEGRAL MEMBRANE PROTEIN-RELATED"/>
    <property type="match status" value="1"/>
</dbReference>
<dbReference type="AlphaFoldDB" id="D0WGF6"/>
<evidence type="ECO:0000256" key="4">
    <source>
        <dbReference type="ARBA" id="ARBA00022989"/>
    </source>
</evidence>
<keyword evidence="9" id="KW-1185">Reference proteome</keyword>
<organism evidence="8 9">
    <name type="scientific">Slackia exigua (strain ATCC 700122 / DSM 15923 / CIP 105133 / JCM 11022 / KCTC 5966 / S-7)</name>
    <dbReference type="NCBI Taxonomy" id="649764"/>
    <lineage>
        <taxon>Bacteria</taxon>
        <taxon>Bacillati</taxon>
        <taxon>Actinomycetota</taxon>
        <taxon>Coriobacteriia</taxon>
        <taxon>Eggerthellales</taxon>
        <taxon>Eggerthellaceae</taxon>
        <taxon>Slackia</taxon>
    </lineage>
</organism>
<comment type="caution">
    <text evidence="8">The sequence shown here is derived from an EMBL/GenBank/DDBJ whole genome shotgun (WGS) entry which is preliminary data.</text>
</comment>
<evidence type="ECO:0000259" key="7">
    <source>
        <dbReference type="Pfam" id="PF00482"/>
    </source>
</evidence>
<dbReference type="InterPro" id="IPR018076">
    <property type="entry name" value="T2SS_GspF_dom"/>
</dbReference>
<dbReference type="OrthoDB" id="3173358at2"/>
<dbReference type="InterPro" id="IPR042094">
    <property type="entry name" value="T2SS_GspF_sf"/>
</dbReference>
<dbReference type="Gene3D" id="1.20.81.30">
    <property type="entry name" value="Type II secretion system (T2SS), domain F"/>
    <property type="match status" value="1"/>
</dbReference>
<dbReference type="GeneID" id="85007472"/>
<evidence type="ECO:0000256" key="6">
    <source>
        <dbReference type="SAM" id="Phobius"/>
    </source>
</evidence>
<evidence type="ECO:0000256" key="2">
    <source>
        <dbReference type="ARBA" id="ARBA00022475"/>
    </source>
</evidence>
<dbReference type="Proteomes" id="UP000006001">
    <property type="component" value="Unassembled WGS sequence"/>
</dbReference>
<protein>
    <submittedName>
        <fullName evidence="8">Bacterial type II secretion system domain protein F</fullName>
    </submittedName>
</protein>
<dbReference type="eggNOG" id="COG4965">
    <property type="taxonomic scope" value="Bacteria"/>
</dbReference>
<dbReference type="GO" id="GO:0005886">
    <property type="term" value="C:plasma membrane"/>
    <property type="evidence" value="ECO:0007669"/>
    <property type="project" value="UniProtKB-SubCell"/>
</dbReference>
<dbReference type="RefSeq" id="WP_006362164.1">
    <property type="nucleotide sequence ID" value="NZ_GG700630.1"/>
</dbReference>
<dbReference type="Pfam" id="PF00482">
    <property type="entry name" value="T2SSF"/>
    <property type="match status" value="1"/>
</dbReference>
<keyword evidence="4 6" id="KW-1133">Transmembrane helix</keyword>
<evidence type="ECO:0000313" key="9">
    <source>
        <dbReference type="Proteomes" id="UP000006001"/>
    </source>
</evidence>
<dbReference type="EMBL" id="ACUX02000006">
    <property type="protein sequence ID" value="EEZ61569.1"/>
    <property type="molecule type" value="Genomic_DNA"/>
</dbReference>
<evidence type="ECO:0000256" key="1">
    <source>
        <dbReference type="ARBA" id="ARBA00004651"/>
    </source>
</evidence>
<feature type="transmembrane region" description="Helical" evidence="6">
    <location>
        <begin position="6"/>
        <end position="27"/>
    </location>
</feature>
<keyword evidence="2" id="KW-1003">Cell membrane</keyword>
<evidence type="ECO:0000256" key="5">
    <source>
        <dbReference type="ARBA" id="ARBA00023136"/>
    </source>
</evidence>
<feature type="transmembrane region" description="Helical" evidence="6">
    <location>
        <begin position="273"/>
        <end position="294"/>
    </location>
</feature>
<accession>D0WGF6</accession>
<gene>
    <name evidence="8" type="ORF">HMPREF0762_00907</name>
</gene>
<reference evidence="8" key="1">
    <citation type="submission" date="2009-10" db="EMBL/GenBank/DDBJ databases">
        <authorList>
            <person name="Weinstock G."/>
            <person name="Sodergren E."/>
            <person name="Clifton S."/>
            <person name="Fulton L."/>
            <person name="Fulton B."/>
            <person name="Courtney L."/>
            <person name="Fronick C."/>
            <person name="Harrison M."/>
            <person name="Strong C."/>
            <person name="Farmer C."/>
            <person name="Delahaunty K."/>
            <person name="Markovic C."/>
            <person name="Hall O."/>
            <person name="Minx P."/>
            <person name="Tomlinson C."/>
            <person name="Mitreva M."/>
            <person name="Nelson J."/>
            <person name="Hou S."/>
            <person name="Wollam A."/>
            <person name="Pepin K.H."/>
            <person name="Johnson M."/>
            <person name="Bhonagiri V."/>
            <person name="Nash W.E."/>
            <person name="Warren W."/>
            <person name="Chinwalla A."/>
            <person name="Mardis E.R."/>
            <person name="Wilson R.K."/>
        </authorList>
    </citation>
    <scope>NUCLEOTIDE SEQUENCE [LARGE SCALE GENOMIC DNA]</scope>
    <source>
        <strain evidence="8">ATCC 700122</strain>
    </source>
</reference>
<name>D0WGF6_SLAES</name>
<dbReference type="PANTHER" id="PTHR35007:SF1">
    <property type="entry name" value="PILUS ASSEMBLY PROTEIN"/>
    <property type="match status" value="1"/>
</dbReference>
<feature type="transmembrane region" description="Helical" evidence="6">
    <location>
        <begin position="131"/>
        <end position="149"/>
    </location>
</feature>
<keyword evidence="3 6" id="KW-0812">Transmembrane</keyword>
<comment type="subcellular location">
    <subcellularLocation>
        <location evidence="1">Cell membrane</location>
        <topology evidence="1">Multi-pass membrane protein</topology>
    </subcellularLocation>
</comment>
<dbReference type="STRING" id="649764.HMPREF0762_00907"/>
<feature type="transmembrane region" description="Helical" evidence="6">
    <location>
        <begin position="306"/>
        <end position="330"/>
    </location>
</feature>
<evidence type="ECO:0000256" key="3">
    <source>
        <dbReference type="ARBA" id="ARBA00022692"/>
    </source>
</evidence>
<feature type="domain" description="Type II secretion system protein GspF" evidence="7">
    <location>
        <begin position="167"/>
        <end position="291"/>
    </location>
</feature>
<dbReference type="HOGENOM" id="CLU_862596_0_0_11"/>
<evidence type="ECO:0000313" key="8">
    <source>
        <dbReference type="EMBL" id="EEZ61569.1"/>
    </source>
</evidence>